<name>A0A8T9ZYH4_9EURY</name>
<feature type="transmembrane region" description="Helical" evidence="1">
    <location>
        <begin position="47"/>
        <end position="64"/>
    </location>
</feature>
<gene>
    <name evidence="2" type="ORF">MW046_06920</name>
</gene>
<reference evidence="2" key="1">
    <citation type="submission" date="2022-04" db="EMBL/GenBank/DDBJ databases">
        <title>Halocatena sp. nov., isolated from a salt lake.</title>
        <authorList>
            <person name="Cui H.-L."/>
        </authorList>
    </citation>
    <scope>NUCLEOTIDE SEQUENCE</scope>
    <source>
        <strain evidence="2">AD-1</strain>
    </source>
</reference>
<dbReference type="GeneID" id="71927765"/>
<accession>A0A8T9ZYH4</accession>
<evidence type="ECO:0000313" key="2">
    <source>
        <dbReference type="EMBL" id="UPM41725.1"/>
    </source>
</evidence>
<feature type="transmembrane region" description="Helical" evidence="1">
    <location>
        <begin position="21"/>
        <end position="41"/>
    </location>
</feature>
<dbReference type="AlphaFoldDB" id="A0A8T9ZYH4"/>
<proteinExistence type="predicted"/>
<keyword evidence="1" id="KW-1133">Transmembrane helix</keyword>
<dbReference type="KEGG" id="haad:MW046_06920"/>
<keyword evidence="1" id="KW-0472">Membrane</keyword>
<sequence>MPPQPPSSQDRPIDQPHVPDGSSLLALFGMALAMPVVMWALIDPVRIVGIAAVVCAVVVFVRAARQFHRADGAFHVPGTGFDVKITVSHSGR</sequence>
<keyword evidence="3" id="KW-1185">Reference proteome</keyword>
<protein>
    <submittedName>
        <fullName evidence="2">Uncharacterized protein</fullName>
    </submittedName>
</protein>
<evidence type="ECO:0000313" key="3">
    <source>
        <dbReference type="Proteomes" id="UP000831768"/>
    </source>
</evidence>
<keyword evidence="1" id="KW-0812">Transmembrane</keyword>
<dbReference type="Proteomes" id="UP000831768">
    <property type="component" value="Chromosome"/>
</dbReference>
<organism evidence="2 3">
    <name type="scientific">Halocatena salina</name>
    <dbReference type="NCBI Taxonomy" id="2934340"/>
    <lineage>
        <taxon>Archaea</taxon>
        <taxon>Methanobacteriati</taxon>
        <taxon>Methanobacteriota</taxon>
        <taxon>Stenosarchaea group</taxon>
        <taxon>Halobacteria</taxon>
        <taxon>Halobacteriales</taxon>
        <taxon>Natronomonadaceae</taxon>
        <taxon>Halocatena</taxon>
    </lineage>
</organism>
<evidence type="ECO:0000256" key="1">
    <source>
        <dbReference type="SAM" id="Phobius"/>
    </source>
</evidence>
<dbReference type="EMBL" id="CP096019">
    <property type="protein sequence ID" value="UPM41725.1"/>
    <property type="molecule type" value="Genomic_DNA"/>
</dbReference>
<dbReference type="RefSeq" id="WP_247992405.1">
    <property type="nucleotide sequence ID" value="NZ_CP096019.1"/>
</dbReference>